<keyword evidence="2 9" id="KW-0963">Cytoplasm</keyword>
<protein>
    <recommendedName>
        <fullName evidence="9">Transcriptional regulatory protein</fullName>
    </recommendedName>
</protein>
<keyword evidence="13" id="KW-1185">Reference proteome</keyword>
<keyword evidence="7 9" id="KW-0010">Activator</keyword>
<evidence type="ECO:0000256" key="3">
    <source>
        <dbReference type="ARBA" id="ARBA00022553"/>
    </source>
</evidence>
<comment type="subcellular location">
    <subcellularLocation>
        <location evidence="1 9">Cytoplasm</location>
    </subcellularLocation>
</comment>
<evidence type="ECO:0000256" key="5">
    <source>
        <dbReference type="ARBA" id="ARBA00023015"/>
    </source>
</evidence>
<keyword evidence="8 9" id="KW-0804">Transcription</keyword>
<dbReference type="PIRSF" id="PIRSF006171">
    <property type="entry name" value="RR_citrat_malat"/>
    <property type="match status" value="1"/>
</dbReference>
<evidence type="ECO:0000256" key="9">
    <source>
        <dbReference type="PIRNR" id="PIRNR006171"/>
    </source>
</evidence>
<dbReference type="InterPro" id="IPR001789">
    <property type="entry name" value="Sig_transdc_resp-reg_receiver"/>
</dbReference>
<proteinExistence type="predicted"/>
<dbReference type="CDD" id="cd19925">
    <property type="entry name" value="REC_citrate_TCS"/>
    <property type="match status" value="1"/>
</dbReference>
<dbReference type="Pfam" id="PF00072">
    <property type="entry name" value="Response_reg"/>
    <property type="match status" value="1"/>
</dbReference>
<evidence type="ECO:0000313" key="12">
    <source>
        <dbReference type="EMBL" id="MEK0246834.1"/>
    </source>
</evidence>
<dbReference type="Proteomes" id="UP001334005">
    <property type="component" value="Unassembled WGS sequence"/>
</dbReference>
<evidence type="ECO:0000256" key="1">
    <source>
        <dbReference type="ARBA" id="ARBA00004496"/>
    </source>
</evidence>
<gene>
    <name evidence="12" type="primary">dcuR</name>
    <name evidence="12" type="ORF">QFI66_001590</name>
</gene>
<dbReference type="PANTHER" id="PTHR45526">
    <property type="entry name" value="TRANSCRIPTIONAL REGULATORY PROTEIN DPIA"/>
    <property type="match status" value="1"/>
</dbReference>
<dbReference type="PROSITE" id="PS50110">
    <property type="entry name" value="RESPONSE_REGULATORY"/>
    <property type="match status" value="1"/>
</dbReference>
<evidence type="ECO:0000256" key="8">
    <source>
        <dbReference type="ARBA" id="ARBA00023163"/>
    </source>
</evidence>
<dbReference type="NCBIfam" id="NF007750">
    <property type="entry name" value="PRK10430.1"/>
    <property type="match status" value="1"/>
</dbReference>
<evidence type="ECO:0000259" key="11">
    <source>
        <dbReference type="PROSITE" id="PS50110"/>
    </source>
</evidence>
<keyword evidence="3 10" id="KW-0597">Phosphoprotein</keyword>
<evidence type="ECO:0000256" key="2">
    <source>
        <dbReference type="ARBA" id="ARBA00022490"/>
    </source>
</evidence>
<sequence>MINVLIVDDDAMIAELNKTYINQVKGGFTCIGIARTLAEAESMISEYAQKIDLVLLDIYLHRDNGLSLLPLIRESRQDIDVIVISSASDTATIQSAMYYGIVDYLIKPFKFTRFEEALNNWREKKKFIRTQQNYGQLDVDKLLHFGSGECVNTRILPKGITPETLRIIAIWVDSCSDEEFSTDDVVSGTSLSRVSCRKYLNWLVKINVLSSSIQYGVTGRPAYSYRWRPEFLELLKSFCQ</sequence>
<dbReference type="SUPFAM" id="SSF52172">
    <property type="entry name" value="CheY-like"/>
    <property type="match status" value="1"/>
</dbReference>
<name>A0ABU8YZS7_9ENTR</name>
<feature type="modified residue" description="4-aspartylphosphate" evidence="10">
    <location>
        <position position="57"/>
    </location>
</feature>
<comment type="caution">
    <text evidence="12">The sequence shown here is derived from an EMBL/GenBank/DDBJ whole genome shotgun (WGS) entry which is preliminary data.</text>
</comment>
<dbReference type="RefSeq" id="WP_331833538.1">
    <property type="nucleotide sequence ID" value="NZ_JARXNH020000041.1"/>
</dbReference>
<keyword evidence="6 9" id="KW-0238">DNA-binding</keyword>
<feature type="domain" description="Response regulatory" evidence="11">
    <location>
        <begin position="3"/>
        <end position="122"/>
    </location>
</feature>
<dbReference type="Gene3D" id="3.40.50.2300">
    <property type="match status" value="1"/>
</dbReference>
<dbReference type="EMBL" id="JARXNH020000041">
    <property type="protein sequence ID" value="MEK0246834.1"/>
    <property type="molecule type" value="Genomic_DNA"/>
</dbReference>
<evidence type="ECO:0000256" key="4">
    <source>
        <dbReference type="ARBA" id="ARBA00023012"/>
    </source>
</evidence>
<dbReference type="PANTHER" id="PTHR45526:SF1">
    <property type="entry name" value="TRANSCRIPTIONAL REGULATORY PROTEIN DCUR-RELATED"/>
    <property type="match status" value="1"/>
</dbReference>
<dbReference type="InterPro" id="IPR051271">
    <property type="entry name" value="2C-system_Tx_regulators"/>
</dbReference>
<evidence type="ECO:0000256" key="7">
    <source>
        <dbReference type="ARBA" id="ARBA00023159"/>
    </source>
</evidence>
<evidence type="ECO:0000256" key="10">
    <source>
        <dbReference type="PROSITE-ProRule" id="PRU00169"/>
    </source>
</evidence>
<dbReference type="InterPro" id="IPR011006">
    <property type="entry name" value="CheY-like_superfamily"/>
</dbReference>
<accession>A0ABU8YZS7</accession>
<keyword evidence="4 9" id="KW-0902">Two-component regulatory system</keyword>
<dbReference type="SMART" id="SM00448">
    <property type="entry name" value="REC"/>
    <property type="match status" value="1"/>
</dbReference>
<evidence type="ECO:0000256" key="6">
    <source>
        <dbReference type="ARBA" id="ARBA00023125"/>
    </source>
</evidence>
<evidence type="ECO:0000313" key="13">
    <source>
        <dbReference type="Proteomes" id="UP001334005"/>
    </source>
</evidence>
<dbReference type="InterPro" id="IPR024187">
    <property type="entry name" value="Sig_transdc_resp-reg_cit/mal"/>
</dbReference>
<reference evidence="12 13" key="1">
    <citation type="submission" date="2024-03" db="EMBL/GenBank/DDBJ databases">
        <title>Two novel Raoultella species associated with bleeding cankers of broadleaf hosts, Raoultella scottia sp. nov. and Raoultella lignicola sp. nov.</title>
        <authorList>
            <person name="Brady C.L."/>
        </authorList>
    </citation>
    <scope>NUCLEOTIDE SEQUENCE [LARGE SCALE GENOMIC DNA]</scope>
    <source>
        <strain evidence="12 13">BAC 10a-01-01</strain>
    </source>
</reference>
<organism evidence="12 13">
    <name type="scientific">Raoultella scottii</name>
    <dbReference type="NCBI Taxonomy" id="3040937"/>
    <lineage>
        <taxon>Bacteria</taxon>
        <taxon>Pseudomonadati</taxon>
        <taxon>Pseudomonadota</taxon>
        <taxon>Gammaproteobacteria</taxon>
        <taxon>Enterobacterales</taxon>
        <taxon>Enterobacteriaceae</taxon>
        <taxon>Klebsiella/Raoultella group</taxon>
        <taxon>Raoultella</taxon>
    </lineage>
</organism>
<keyword evidence="5 9" id="KW-0805">Transcription regulation</keyword>